<gene>
    <name evidence="2" type="ORF">CTI12_AA132760</name>
</gene>
<proteinExistence type="predicted"/>
<reference evidence="2 3" key="1">
    <citation type="journal article" date="2018" name="Mol. Plant">
        <title>The genome of Artemisia annua provides insight into the evolution of Asteraceae family and artemisinin biosynthesis.</title>
        <authorList>
            <person name="Shen Q."/>
            <person name="Zhang L."/>
            <person name="Liao Z."/>
            <person name="Wang S."/>
            <person name="Yan T."/>
            <person name="Shi P."/>
            <person name="Liu M."/>
            <person name="Fu X."/>
            <person name="Pan Q."/>
            <person name="Wang Y."/>
            <person name="Lv Z."/>
            <person name="Lu X."/>
            <person name="Zhang F."/>
            <person name="Jiang W."/>
            <person name="Ma Y."/>
            <person name="Chen M."/>
            <person name="Hao X."/>
            <person name="Li L."/>
            <person name="Tang Y."/>
            <person name="Lv G."/>
            <person name="Zhou Y."/>
            <person name="Sun X."/>
            <person name="Brodelius P.E."/>
            <person name="Rose J.K.C."/>
            <person name="Tang K."/>
        </authorList>
    </citation>
    <scope>NUCLEOTIDE SEQUENCE [LARGE SCALE GENOMIC DNA]</scope>
    <source>
        <strain evidence="3">cv. Huhao1</strain>
        <tissue evidence="2">Leaf</tissue>
    </source>
</reference>
<evidence type="ECO:0000313" key="2">
    <source>
        <dbReference type="EMBL" id="PWA87594.1"/>
    </source>
</evidence>
<protein>
    <submittedName>
        <fullName evidence="2">Uncharacterized protein</fullName>
    </submittedName>
</protein>
<feature type="compositionally biased region" description="Basic and acidic residues" evidence="1">
    <location>
        <begin position="66"/>
        <end position="76"/>
    </location>
</feature>
<feature type="compositionally biased region" description="Basic and acidic residues" evidence="1">
    <location>
        <begin position="130"/>
        <end position="139"/>
    </location>
</feature>
<dbReference type="EMBL" id="PKPP01000899">
    <property type="protein sequence ID" value="PWA87594.1"/>
    <property type="molecule type" value="Genomic_DNA"/>
</dbReference>
<comment type="caution">
    <text evidence="2">The sequence shown here is derived from an EMBL/GenBank/DDBJ whole genome shotgun (WGS) entry which is preliminary data.</text>
</comment>
<dbReference type="AlphaFoldDB" id="A0A2U1PPA4"/>
<keyword evidence="3" id="KW-1185">Reference proteome</keyword>
<accession>A0A2U1PPA4</accession>
<feature type="compositionally biased region" description="Basic and acidic residues" evidence="1">
    <location>
        <begin position="106"/>
        <end position="117"/>
    </location>
</feature>
<name>A0A2U1PPA4_ARTAN</name>
<organism evidence="2 3">
    <name type="scientific">Artemisia annua</name>
    <name type="common">Sweet wormwood</name>
    <dbReference type="NCBI Taxonomy" id="35608"/>
    <lineage>
        <taxon>Eukaryota</taxon>
        <taxon>Viridiplantae</taxon>
        <taxon>Streptophyta</taxon>
        <taxon>Embryophyta</taxon>
        <taxon>Tracheophyta</taxon>
        <taxon>Spermatophyta</taxon>
        <taxon>Magnoliopsida</taxon>
        <taxon>eudicotyledons</taxon>
        <taxon>Gunneridae</taxon>
        <taxon>Pentapetalae</taxon>
        <taxon>asterids</taxon>
        <taxon>campanulids</taxon>
        <taxon>Asterales</taxon>
        <taxon>Asteraceae</taxon>
        <taxon>Asteroideae</taxon>
        <taxon>Anthemideae</taxon>
        <taxon>Artemisiinae</taxon>
        <taxon>Artemisia</taxon>
    </lineage>
</organism>
<dbReference type="Proteomes" id="UP000245207">
    <property type="component" value="Unassembled WGS sequence"/>
</dbReference>
<evidence type="ECO:0000313" key="3">
    <source>
        <dbReference type="Proteomes" id="UP000245207"/>
    </source>
</evidence>
<feature type="region of interest" description="Disordered" evidence="1">
    <location>
        <begin position="17"/>
        <end position="139"/>
    </location>
</feature>
<sequence>MNLNIFRSKIIICEGEVSGEGPHVALEATPIRGHPEPRAQSPDAEQLVTKSSDSVRITRVVDAPEQDSRGSKRKEPAGGYDGASTSRRRRRVIRDEESSSEVAGGDESHTAVEKDVAEASSPNVEDADDTTAHMERSLW</sequence>
<evidence type="ECO:0000256" key="1">
    <source>
        <dbReference type="SAM" id="MobiDB-lite"/>
    </source>
</evidence>